<dbReference type="Pfam" id="PF00754">
    <property type="entry name" value="F5_F8_type_C"/>
    <property type="match status" value="1"/>
</dbReference>
<dbReference type="Gene3D" id="2.60.120.260">
    <property type="entry name" value="Galactose-binding domain-like"/>
    <property type="match status" value="2"/>
</dbReference>
<sequence length="1193" mass="132281">MRWTRVVVASGLMVTMTGLAPVAHAAGATPGMWTETSYGSVFKDSGRSADARDDIRLDTAKNDYEAAQIVLRGPAAFTVSGVDFTALTGPSDAIPASELSYNPVGYEYLNHNSVFGGNQPVYPTTRTAPGDFPDRLLNQPSIDVPANQTQSLWVRVHVPATAKGGVYTGRVTVRTTNGNLSVPIRVNARNVVIPPANQSEFTNVIWTNFLGLTSYDPGAGDTVKLFYGHDRYSPEWWQLIDNWADTMKRYRQNNLQLPLINLLTDGGSKVDAAGNYSFDFSRFDQVVQRFLDKGVVNRLEGFTGAGPQNKEHNSQWPRYLVEVTPKQTGRQVPDYVWWDTPEADNWYKQFYPALRQHLSDKGWSSMFWMHVGDEPGAGGDPGWFGVANKLRQYWPDVKIGDAVVNDLAPRVAQAEDIVIPNLHTYTYNPAPFDAERAKGKPLWFYNCNIPVGNHLNRFIDQPEWSQRQTMWLAYGRGATGYLHWAYNNWQYAMNDQDVKGDGYIVRPDKPHNTVETSPRYESLRDGMEDWEVLNQLGKTNPGLAHDLATSVVQRSDKYSPDVNYMQRIRAIALDAAAGLPVVAKDLARAATASSGDATRAIDRNSSTGWSPDSGTGTNWVQVDLGRQAQVDGVRLRWGSTYADKYRVLISYNGTKWAEIGPGTGDGGDDFIGLNAKTRYIRVEATSSSGGATPYQLLDFEVAGHLLLQQNIAGGKPYDRTEPSSRFPDATKTEATDGVLGDDWSDGKSFGYELANVGDSVRPTVNIDLGWAQAVGTVRVHAYEEYPDYRPDLITVSTSTDGTNYSERARLSFVNGSSNIWYDLGFAPATARWIRVTFDKKRTNDRNTGMFLDEIEAYGAGQPGDVVPGATAYQWNDAGGAGHEVIYAPTATGSMGRWDWSGAAGLKRDDLGGGLIAGKTTGYAWYNQQHAVARGTTGTLLHWWWIEGEPSAHYADWGGDAAGDPAAVVWSGQQHIFARSSSGDLSHWWWDPADGELRLDKWSGAPGPIVGTPSTYVWGNQLHVVARGADNHLYHWWWVLGEFEPHFADWGGQAYSDPTTFVWNGQQHVYTQSANGQLYHWYWDAGDGLHQVEWGGAPGKFVGAPSAFKTATQQHVVARGPGNTLYHWWWDQGTAKVTWEDLGGEVYADPVAFAFADQHQYFAQSRTGTLFHWWWTPQDGWHRNDWGGSVKYPV</sequence>
<feature type="chain" id="PRO_5032941214" description="F5/8 type C domain-containing protein" evidence="2">
    <location>
        <begin position="26"/>
        <end position="1193"/>
    </location>
</feature>
<dbReference type="Pfam" id="PF22680">
    <property type="entry name" value="Glyco_hydro_123_N_2"/>
    <property type="match status" value="1"/>
</dbReference>
<feature type="signal peptide" evidence="2">
    <location>
        <begin position="1"/>
        <end position="25"/>
    </location>
</feature>
<evidence type="ECO:0000259" key="3">
    <source>
        <dbReference type="PROSITE" id="PS50022"/>
    </source>
</evidence>
<evidence type="ECO:0000256" key="1">
    <source>
        <dbReference type="SAM" id="MobiDB-lite"/>
    </source>
</evidence>
<dbReference type="Gene3D" id="2.120.10.70">
    <property type="entry name" value="Fucose-specific lectin"/>
    <property type="match status" value="1"/>
</dbReference>
<reference evidence="4 5" key="1">
    <citation type="submission" date="2020-08" db="EMBL/GenBank/DDBJ databases">
        <title>Sequencing the genomes of 1000 actinobacteria strains.</title>
        <authorList>
            <person name="Klenk H.-P."/>
        </authorList>
    </citation>
    <scope>NUCLEOTIDE SEQUENCE [LARGE SCALE GENOMIC DNA]</scope>
    <source>
        <strain evidence="4 5">DSM 17294</strain>
    </source>
</reference>
<dbReference type="InterPro" id="IPR053850">
    <property type="entry name" value="Glyco_hydro_123_N_2"/>
</dbReference>
<dbReference type="PROSITE" id="PS50022">
    <property type="entry name" value="FA58C_3"/>
    <property type="match status" value="1"/>
</dbReference>
<dbReference type="InterPro" id="IPR007132">
    <property type="entry name" value="DUF346"/>
</dbReference>
<dbReference type="Proteomes" id="UP000558997">
    <property type="component" value="Unassembled WGS sequence"/>
</dbReference>
<organism evidence="4 5">
    <name type="scientific">Kribbella solani</name>
    <dbReference type="NCBI Taxonomy" id="236067"/>
    <lineage>
        <taxon>Bacteria</taxon>
        <taxon>Bacillati</taxon>
        <taxon>Actinomycetota</taxon>
        <taxon>Actinomycetes</taxon>
        <taxon>Propionibacteriales</taxon>
        <taxon>Kribbellaceae</taxon>
        <taxon>Kribbella</taxon>
    </lineage>
</organism>
<dbReference type="AlphaFoldDB" id="A0A841DZ01"/>
<evidence type="ECO:0000256" key="2">
    <source>
        <dbReference type="SAM" id="SignalP"/>
    </source>
</evidence>
<feature type="compositionally biased region" description="Basic and acidic residues" evidence="1">
    <location>
        <begin position="716"/>
        <end position="734"/>
    </location>
</feature>
<dbReference type="RefSeq" id="WP_184842340.1">
    <property type="nucleotide sequence ID" value="NZ_BAAAVN010000013.1"/>
</dbReference>
<evidence type="ECO:0000313" key="5">
    <source>
        <dbReference type="Proteomes" id="UP000558997"/>
    </source>
</evidence>
<feature type="domain" description="F5/8 type C" evidence="3">
    <location>
        <begin position="568"/>
        <end position="704"/>
    </location>
</feature>
<evidence type="ECO:0000313" key="4">
    <source>
        <dbReference type="EMBL" id="MBB5983872.1"/>
    </source>
</evidence>
<keyword evidence="5" id="KW-1185">Reference proteome</keyword>
<proteinExistence type="predicted"/>
<dbReference type="InterPro" id="IPR025150">
    <property type="entry name" value="GH123_cat"/>
</dbReference>
<name>A0A841DZ01_9ACTN</name>
<dbReference type="Pfam" id="PF13320">
    <property type="entry name" value="GH123_cat"/>
    <property type="match status" value="1"/>
</dbReference>
<comment type="caution">
    <text evidence="4">The sequence shown here is derived from an EMBL/GenBank/DDBJ whole genome shotgun (WGS) entry which is preliminary data.</text>
</comment>
<dbReference type="InterPro" id="IPR008979">
    <property type="entry name" value="Galactose-bd-like_sf"/>
</dbReference>
<gene>
    <name evidence="4" type="ORF">HDA44_007213</name>
</gene>
<feature type="region of interest" description="Disordered" evidence="1">
    <location>
        <begin position="713"/>
        <end position="737"/>
    </location>
</feature>
<protein>
    <recommendedName>
        <fullName evidence="3">F5/8 type C domain-containing protein</fullName>
    </recommendedName>
</protein>
<accession>A0A841DZ01</accession>
<dbReference type="Pfam" id="PF03984">
    <property type="entry name" value="DUF346"/>
    <property type="match status" value="6"/>
</dbReference>
<dbReference type="SUPFAM" id="SSF89372">
    <property type="entry name" value="Fucose-specific lectin"/>
    <property type="match status" value="2"/>
</dbReference>
<dbReference type="EMBL" id="JACHNF010000001">
    <property type="protein sequence ID" value="MBB5983872.1"/>
    <property type="molecule type" value="Genomic_DNA"/>
</dbReference>
<dbReference type="InterPro" id="IPR000421">
    <property type="entry name" value="FA58C"/>
</dbReference>
<dbReference type="SUPFAM" id="SSF49785">
    <property type="entry name" value="Galactose-binding domain-like"/>
    <property type="match status" value="2"/>
</dbReference>
<keyword evidence="2" id="KW-0732">Signal</keyword>